<dbReference type="GO" id="GO:0008168">
    <property type="term" value="F:methyltransferase activity"/>
    <property type="evidence" value="ECO:0007669"/>
    <property type="project" value="UniProtKB-KW"/>
</dbReference>
<sequence>MGMDWYNMIAMKLGGYSKNWESVKEGISGEDIFEEQLKELLKKYPIALDTGCGHGNFTLKMAHFAENIIGFDFSIEMIKKANQLLEESQITNVQFYHLHAKNLPFQDEHFDIIYNRRGPLSIFREIRVLKNGGIIFGIHIGALDEIKNELKTNGFHSIEINEYNVNEYFSTEEDLARFFTRIPGNIDYLDSKNQPQLKNLVEAYQTNKGLMVPEKRFIWKAFKK</sequence>
<dbReference type="PANTHER" id="PTHR43591">
    <property type="entry name" value="METHYLTRANSFERASE"/>
    <property type="match status" value="1"/>
</dbReference>
<evidence type="ECO:0000313" key="3">
    <source>
        <dbReference type="Proteomes" id="UP000681414"/>
    </source>
</evidence>
<evidence type="ECO:0000313" key="2">
    <source>
        <dbReference type="EMBL" id="MBS4194202.1"/>
    </source>
</evidence>
<evidence type="ECO:0000259" key="1">
    <source>
        <dbReference type="Pfam" id="PF13847"/>
    </source>
</evidence>
<dbReference type="EMBL" id="JAGYPG010000001">
    <property type="protein sequence ID" value="MBS4194202.1"/>
    <property type="molecule type" value="Genomic_DNA"/>
</dbReference>
<dbReference type="InterPro" id="IPR029063">
    <property type="entry name" value="SAM-dependent_MTases_sf"/>
</dbReference>
<dbReference type="RefSeq" id="WP_213123405.1">
    <property type="nucleotide sequence ID" value="NZ_JAGYPG010000001.1"/>
</dbReference>
<comment type="caution">
    <text evidence="2">The sequence shown here is derived from an EMBL/GenBank/DDBJ whole genome shotgun (WGS) entry which is preliminary data.</text>
</comment>
<dbReference type="CDD" id="cd02440">
    <property type="entry name" value="AdoMet_MTases"/>
    <property type="match status" value="1"/>
</dbReference>
<organism evidence="2 3">
    <name type="scientific">Lederbergia citri</name>
    <dbReference type="NCBI Taxonomy" id="2833580"/>
    <lineage>
        <taxon>Bacteria</taxon>
        <taxon>Bacillati</taxon>
        <taxon>Bacillota</taxon>
        <taxon>Bacilli</taxon>
        <taxon>Bacillales</taxon>
        <taxon>Bacillaceae</taxon>
        <taxon>Lederbergia</taxon>
    </lineage>
</organism>
<protein>
    <submittedName>
        <fullName evidence="2">Class I SAM-dependent methyltransferase</fullName>
    </submittedName>
</protein>
<proteinExistence type="predicted"/>
<dbReference type="GO" id="GO:0032259">
    <property type="term" value="P:methylation"/>
    <property type="evidence" value="ECO:0007669"/>
    <property type="project" value="UniProtKB-KW"/>
</dbReference>
<feature type="domain" description="Methyltransferase" evidence="1">
    <location>
        <begin position="47"/>
        <end position="154"/>
    </location>
</feature>
<dbReference type="SUPFAM" id="SSF53335">
    <property type="entry name" value="S-adenosyl-L-methionine-dependent methyltransferases"/>
    <property type="match status" value="1"/>
</dbReference>
<dbReference type="InterPro" id="IPR025714">
    <property type="entry name" value="Methyltranfer_dom"/>
</dbReference>
<gene>
    <name evidence="2" type="ORF">KHA97_03820</name>
</gene>
<dbReference type="Gene3D" id="3.40.50.150">
    <property type="entry name" value="Vaccinia Virus protein VP39"/>
    <property type="match status" value="1"/>
</dbReference>
<keyword evidence="2" id="KW-0808">Transferase</keyword>
<dbReference type="PANTHER" id="PTHR43591:SF24">
    <property type="entry name" value="2-METHOXY-6-POLYPRENYL-1,4-BENZOQUINOL METHYLASE, MITOCHONDRIAL"/>
    <property type="match status" value="1"/>
</dbReference>
<reference evidence="2 3" key="1">
    <citation type="submission" date="2021-05" db="EMBL/GenBank/DDBJ databases">
        <title>Novel Bacillus species.</title>
        <authorList>
            <person name="Liu G."/>
        </authorList>
    </citation>
    <scope>NUCLEOTIDE SEQUENCE [LARGE SCALE GENOMIC DNA]</scope>
    <source>
        <strain evidence="3">FJAT-49780</strain>
    </source>
</reference>
<accession>A0A942TD01</accession>
<keyword evidence="3" id="KW-1185">Reference proteome</keyword>
<keyword evidence="2" id="KW-0489">Methyltransferase</keyword>
<dbReference type="AlphaFoldDB" id="A0A942TD01"/>
<dbReference type="Proteomes" id="UP000681414">
    <property type="component" value="Unassembled WGS sequence"/>
</dbReference>
<dbReference type="Pfam" id="PF13847">
    <property type="entry name" value="Methyltransf_31"/>
    <property type="match status" value="1"/>
</dbReference>
<name>A0A942TD01_9BACI</name>